<evidence type="ECO:0000313" key="2">
    <source>
        <dbReference type="Proteomes" id="UP000183567"/>
    </source>
</evidence>
<dbReference type="AlphaFoldDB" id="A0A1J8Q2S4"/>
<name>A0A1J8Q2S4_9AGAM</name>
<organism evidence="1 2">
    <name type="scientific">Rhizopogon vesiculosus</name>
    <dbReference type="NCBI Taxonomy" id="180088"/>
    <lineage>
        <taxon>Eukaryota</taxon>
        <taxon>Fungi</taxon>
        <taxon>Dikarya</taxon>
        <taxon>Basidiomycota</taxon>
        <taxon>Agaricomycotina</taxon>
        <taxon>Agaricomycetes</taxon>
        <taxon>Agaricomycetidae</taxon>
        <taxon>Boletales</taxon>
        <taxon>Suillineae</taxon>
        <taxon>Rhizopogonaceae</taxon>
        <taxon>Rhizopogon</taxon>
    </lineage>
</organism>
<sequence>MIDREWCGPTPCETLPAKAWLQVTPTIEEAGNLLNAECYLYDHETGTQHIVCLRALYELWHEPVAAEAHSFGNMEYTQGSICSLISICSQITFLLVFKAFPRYCNDIVVLDCDRFVKSVSFGTSIVTRWAHYTYFQTCCK</sequence>
<dbReference type="Proteomes" id="UP000183567">
    <property type="component" value="Unassembled WGS sequence"/>
</dbReference>
<proteinExistence type="predicted"/>
<comment type="caution">
    <text evidence="1">The sequence shown here is derived from an EMBL/GenBank/DDBJ whole genome shotgun (WGS) entry which is preliminary data.</text>
</comment>
<dbReference type="EMBL" id="LVVM01002806">
    <property type="protein sequence ID" value="OJA15902.1"/>
    <property type="molecule type" value="Genomic_DNA"/>
</dbReference>
<accession>A0A1J8Q2S4</accession>
<protein>
    <submittedName>
        <fullName evidence="1">Uncharacterized protein</fullName>
    </submittedName>
</protein>
<gene>
    <name evidence="1" type="ORF">AZE42_11498</name>
</gene>
<evidence type="ECO:0000313" key="1">
    <source>
        <dbReference type="EMBL" id="OJA15902.1"/>
    </source>
</evidence>
<reference evidence="1 2" key="1">
    <citation type="submission" date="2016-03" db="EMBL/GenBank/DDBJ databases">
        <title>Comparative genomics of the ectomycorrhizal sister species Rhizopogon vinicolor and Rhizopogon vesiculosus (Basidiomycota: Boletales) reveals a divergence of the mating type B locus.</title>
        <authorList>
            <person name="Mujic A.B."/>
            <person name="Kuo A."/>
            <person name="Tritt A."/>
            <person name="Lipzen A."/>
            <person name="Chen C."/>
            <person name="Johnson J."/>
            <person name="Sharma A."/>
            <person name="Barry K."/>
            <person name="Grigoriev I.V."/>
            <person name="Spatafora J.W."/>
        </authorList>
    </citation>
    <scope>NUCLEOTIDE SEQUENCE [LARGE SCALE GENOMIC DNA]</scope>
    <source>
        <strain evidence="1 2">AM-OR11-056</strain>
    </source>
</reference>
<keyword evidence="2" id="KW-1185">Reference proteome</keyword>